<dbReference type="Gene3D" id="3.30.70.330">
    <property type="match status" value="1"/>
</dbReference>
<dbReference type="PANTHER" id="PTHR11620">
    <property type="entry name" value="60S RIBOSOMAL PROTEIN L23A"/>
    <property type="match status" value="1"/>
</dbReference>
<keyword evidence="4" id="KW-0699">rRNA-binding</keyword>
<dbReference type="GO" id="GO:0003735">
    <property type="term" value="F:structural constituent of ribosome"/>
    <property type="evidence" value="ECO:0007669"/>
    <property type="project" value="InterPro"/>
</dbReference>
<dbReference type="NCBIfam" id="NF004363">
    <property type="entry name" value="PRK05738.2-4"/>
    <property type="match status" value="1"/>
</dbReference>
<evidence type="ECO:0000313" key="5">
    <source>
        <dbReference type="EMBL" id="RXK57634.1"/>
    </source>
</evidence>
<evidence type="ECO:0000256" key="4">
    <source>
        <dbReference type="HAMAP-Rule" id="MF_01369"/>
    </source>
</evidence>
<comment type="function">
    <text evidence="4">One of the early assembly proteins it binds 23S rRNA. One of the proteins that surrounds the polypeptide exit tunnel on the outside of the ribosome. Forms the main docking site for trigger factor binding to the ribosome.</text>
</comment>
<dbReference type="Pfam" id="PF00276">
    <property type="entry name" value="Ribosomal_L23"/>
    <property type="match status" value="1"/>
</dbReference>
<dbReference type="OrthoDB" id="9797862at2"/>
<dbReference type="SUPFAM" id="SSF54189">
    <property type="entry name" value="Ribosomal proteins S24e, L23 and L15e"/>
    <property type="match status" value="1"/>
</dbReference>
<dbReference type="Proteomes" id="UP000290204">
    <property type="component" value="Unassembled WGS sequence"/>
</dbReference>
<reference evidence="5 6" key="1">
    <citation type="submission" date="2019-01" db="EMBL/GenBank/DDBJ databases">
        <title>Lacibacter sp. strain TTM-7.</title>
        <authorList>
            <person name="Chen W.-M."/>
        </authorList>
    </citation>
    <scope>NUCLEOTIDE SEQUENCE [LARGE SCALE GENOMIC DNA]</scope>
    <source>
        <strain evidence="5 6">TTM-7</strain>
    </source>
</reference>
<dbReference type="HAMAP" id="MF_01369_B">
    <property type="entry name" value="Ribosomal_uL23_B"/>
    <property type="match status" value="1"/>
</dbReference>
<comment type="caution">
    <text evidence="5">The sequence shown here is derived from an EMBL/GenBank/DDBJ whole genome shotgun (WGS) entry which is preliminary data.</text>
</comment>
<dbReference type="InterPro" id="IPR012678">
    <property type="entry name" value="Ribosomal_uL23/eL15/eS24_sf"/>
</dbReference>
<organism evidence="5 6">
    <name type="scientific">Lacibacter luteus</name>
    <dbReference type="NCBI Taxonomy" id="2508719"/>
    <lineage>
        <taxon>Bacteria</taxon>
        <taxon>Pseudomonadati</taxon>
        <taxon>Bacteroidota</taxon>
        <taxon>Chitinophagia</taxon>
        <taxon>Chitinophagales</taxon>
        <taxon>Chitinophagaceae</taxon>
        <taxon>Lacibacter</taxon>
    </lineage>
</organism>
<protein>
    <recommendedName>
        <fullName evidence="4">Large ribosomal subunit protein uL23</fullName>
    </recommendedName>
</protein>
<proteinExistence type="inferred from homology"/>
<dbReference type="InterPro" id="IPR013025">
    <property type="entry name" value="Ribosomal_uL23-like"/>
</dbReference>
<name>A0A4Q1CDG8_9BACT</name>
<keyword evidence="6" id="KW-1185">Reference proteome</keyword>
<dbReference type="GO" id="GO:0006412">
    <property type="term" value="P:translation"/>
    <property type="evidence" value="ECO:0007669"/>
    <property type="project" value="UniProtKB-UniRule"/>
</dbReference>
<dbReference type="EMBL" id="SDHW01000009">
    <property type="protein sequence ID" value="RXK57634.1"/>
    <property type="molecule type" value="Genomic_DNA"/>
</dbReference>
<gene>
    <name evidence="4" type="primary">rplW</name>
    <name evidence="5" type="ORF">ESA94_20770</name>
</gene>
<dbReference type="InterPro" id="IPR012677">
    <property type="entry name" value="Nucleotide-bd_a/b_plait_sf"/>
</dbReference>
<sequence>MRQSEILIKPIVSEKSNRLTEKKNTYAFRVGRKANKLEIKKAVEEFYNVKVADVHTMVAPRKAKNRMTKAGYIQGSKPAYKKAYVTVAEGESIDLYGTV</sequence>
<keyword evidence="4" id="KW-0694">RNA-binding</keyword>
<comment type="subunit">
    <text evidence="4">Part of the 50S ribosomal subunit. Contacts protein L29, and trigger factor when it is bound to the ribosome.</text>
</comment>
<accession>A0A4Q1CDG8</accession>
<evidence type="ECO:0000256" key="1">
    <source>
        <dbReference type="ARBA" id="ARBA00006700"/>
    </source>
</evidence>
<dbReference type="GO" id="GO:0005840">
    <property type="term" value="C:ribosome"/>
    <property type="evidence" value="ECO:0007669"/>
    <property type="project" value="UniProtKB-KW"/>
</dbReference>
<dbReference type="RefSeq" id="WP_129132886.1">
    <property type="nucleotide sequence ID" value="NZ_SDHW01000009.1"/>
</dbReference>
<evidence type="ECO:0000256" key="2">
    <source>
        <dbReference type="ARBA" id="ARBA00022980"/>
    </source>
</evidence>
<dbReference type="AlphaFoldDB" id="A0A4Q1CDG8"/>
<dbReference type="GO" id="GO:1990904">
    <property type="term" value="C:ribonucleoprotein complex"/>
    <property type="evidence" value="ECO:0007669"/>
    <property type="project" value="UniProtKB-KW"/>
</dbReference>
<dbReference type="GO" id="GO:0019843">
    <property type="term" value="F:rRNA binding"/>
    <property type="evidence" value="ECO:0007669"/>
    <property type="project" value="UniProtKB-UniRule"/>
</dbReference>
<evidence type="ECO:0000256" key="3">
    <source>
        <dbReference type="ARBA" id="ARBA00023274"/>
    </source>
</evidence>
<keyword evidence="2 4" id="KW-0689">Ribosomal protein</keyword>
<comment type="similarity">
    <text evidence="1 4">Belongs to the universal ribosomal protein uL23 family.</text>
</comment>
<keyword evidence="3 4" id="KW-0687">Ribonucleoprotein</keyword>
<evidence type="ECO:0000313" key="6">
    <source>
        <dbReference type="Proteomes" id="UP000290204"/>
    </source>
</evidence>